<keyword evidence="4" id="KW-0720">Serine protease</keyword>
<dbReference type="GO" id="GO:0006508">
    <property type="term" value="P:proteolysis"/>
    <property type="evidence" value="ECO:0007669"/>
    <property type="project" value="UniProtKB-KW"/>
</dbReference>
<dbReference type="Pfam" id="PF03575">
    <property type="entry name" value="Peptidase_S51"/>
    <property type="match status" value="1"/>
</dbReference>
<keyword evidence="6" id="KW-1185">Reference proteome</keyword>
<proteinExistence type="inferred from homology"/>
<evidence type="ECO:0000256" key="1">
    <source>
        <dbReference type="ARBA" id="ARBA00006534"/>
    </source>
</evidence>
<evidence type="ECO:0000313" key="6">
    <source>
        <dbReference type="Proteomes" id="UP000269289"/>
    </source>
</evidence>
<dbReference type="InterPro" id="IPR029062">
    <property type="entry name" value="Class_I_gatase-like"/>
</dbReference>
<dbReference type="InterPro" id="IPR005320">
    <property type="entry name" value="Peptidase_S51"/>
</dbReference>
<dbReference type="GO" id="GO:0008236">
    <property type="term" value="F:serine-type peptidase activity"/>
    <property type="evidence" value="ECO:0007669"/>
    <property type="project" value="UniProtKB-KW"/>
</dbReference>
<organism evidence="5 6">
    <name type="scientific">Cellulomonas triticagri</name>
    <dbReference type="NCBI Taxonomy" id="2483352"/>
    <lineage>
        <taxon>Bacteria</taxon>
        <taxon>Bacillati</taxon>
        <taxon>Actinomycetota</taxon>
        <taxon>Actinomycetes</taxon>
        <taxon>Micrococcales</taxon>
        <taxon>Cellulomonadaceae</taxon>
        <taxon>Cellulomonas</taxon>
    </lineage>
</organism>
<dbReference type="Gene3D" id="3.40.50.880">
    <property type="match status" value="1"/>
</dbReference>
<name>A0A3M2J8D9_9CELL</name>
<evidence type="ECO:0000256" key="3">
    <source>
        <dbReference type="ARBA" id="ARBA00022801"/>
    </source>
</evidence>
<dbReference type="RefSeq" id="WP_122149155.1">
    <property type="nucleotide sequence ID" value="NZ_RFFI01000042.1"/>
</dbReference>
<reference evidence="5 6" key="1">
    <citation type="submission" date="2018-10" db="EMBL/GenBank/DDBJ databases">
        <title>Isolation, diversity and antifungal activity of actinobacteria from wheat.</title>
        <authorList>
            <person name="Han C."/>
        </authorList>
    </citation>
    <scope>NUCLEOTIDE SEQUENCE [LARGE SCALE GENOMIC DNA]</scope>
    <source>
        <strain evidence="5 6">NEAU-YY56</strain>
    </source>
</reference>
<sequence length="209" mass="21223">MTSLLLLSLGHGAVPGFLADHAPADRALTIGYVPDAARADAGAAWTVAERDRVVALGHAVVDVRLTGSDAATVAAALDGVDVLYVAGGNTFALLDALRTSGADVVVAERVRAGLPYIGCSAGSIVAGPSTEPATLMDDPAEAPGLTDGRGLGLTDAVVVPHADGKLPPYPLELIGRTLDRYGSDHELVPLCDDEALLITGPGWKVVESA</sequence>
<dbReference type="AlphaFoldDB" id="A0A3M2J8D9"/>
<comment type="similarity">
    <text evidence="1">Belongs to the peptidase S51 family.</text>
</comment>
<keyword evidence="2" id="KW-0645">Protease</keyword>
<dbReference type="PANTHER" id="PTHR20842">
    <property type="entry name" value="PROTEASE S51 ALPHA-ASPARTYL DIPEPTIDASE"/>
    <property type="match status" value="1"/>
</dbReference>
<evidence type="ECO:0000256" key="2">
    <source>
        <dbReference type="ARBA" id="ARBA00022670"/>
    </source>
</evidence>
<gene>
    <name evidence="5" type="ORF">EBM89_09270</name>
</gene>
<dbReference type="Proteomes" id="UP000269289">
    <property type="component" value="Unassembled WGS sequence"/>
</dbReference>
<dbReference type="PANTHER" id="PTHR20842:SF0">
    <property type="entry name" value="ALPHA-ASPARTYL DIPEPTIDASE"/>
    <property type="match status" value="1"/>
</dbReference>
<dbReference type="EMBL" id="RFFI01000042">
    <property type="protein sequence ID" value="RMI09699.1"/>
    <property type="molecule type" value="Genomic_DNA"/>
</dbReference>
<dbReference type="OrthoDB" id="3373764at2"/>
<protein>
    <submittedName>
        <fullName evidence="5">Peptidase S51 dipeptidase E</fullName>
    </submittedName>
</protein>
<dbReference type="SUPFAM" id="SSF52317">
    <property type="entry name" value="Class I glutamine amidotransferase-like"/>
    <property type="match status" value="1"/>
</dbReference>
<comment type="caution">
    <text evidence="5">The sequence shown here is derived from an EMBL/GenBank/DDBJ whole genome shotgun (WGS) entry which is preliminary data.</text>
</comment>
<evidence type="ECO:0000313" key="5">
    <source>
        <dbReference type="EMBL" id="RMI09699.1"/>
    </source>
</evidence>
<accession>A0A3M2J8D9</accession>
<evidence type="ECO:0000256" key="4">
    <source>
        <dbReference type="ARBA" id="ARBA00022825"/>
    </source>
</evidence>
<keyword evidence="3" id="KW-0378">Hydrolase</keyword>